<evidence type="ECO:0000256" key="1">
    <source>
        <dbReference type="SAM" id="MobiDB-lite"/>
    </source>
</evidence>
<evidence type="ECO:0000313" key="6">
    <source>
        <dbReference type="Proteomes" id="UP000011116"/>
    </source>
</evidence>
<dbReference type="PANTHER" id="PTHR34662:SF8">
    <property type="entry name" value="OS01G0963800 PROTEIN"/>
    <property type="match status" value="1"/>
</dbReference>
<sequence length="213" mass="21455">MERNGGAPAPSLAIAVCLLCCLASSPAAYSVPADPRRHPPSASPARGGHHHGPGPAASPHRRHHHRGISPVPASPHYAPAPAPTAGADGLPSPHPPVPVYTRAPEPQTTTTPHFGFPLEPTVGVAARGPSSGALPRNGAGGDGYPFIGSNPTVPLPTGVTDTATVRPLPDTASNDDNRKVAGRAAEPVRAGAAMIGLVMAVLSTTAMLVSSWS</sequence>
<gene>
    <name evidence="5" type="primary">LOC123441078</name>
</gene>
<dbReference type="PANTHER" id="PTHR34662">
    <property type="entry name" value="OS04G0422700 PROTEIN"/>
    <property type="match status" value="1"/>
</dbReference>
<dbReference type="OrthoDB" id="10259572at2759"/>
<dbReference type="GeneID" id="123441078"/>
<dbReference type="AlphaFoldDB" id="F2DMQ5"/>
<keyword evidence="6" id="KW-1185">Reference proteome</keyword>
<evidence type="ECO:0000313" key="4">
    <source>
        <dbReference type="EMBL" id="BAJ96376.1"/>
    </source>
</evidence>
<dbReference type="EMBL" id="AK365173">
    <property type="protein sequence ID" value="BAJ96376.1"/>
    <property type="molecule type" value="mRNA"/>
</dbReference>
<evidence type="ECO:0000256" key="3">
    <source>
        <dbReference type="SAM" id="SignalP"/>
    </source>
</evidence>
<protein>
    <submittedName>
        <fullName evidence="4">Predicted protein</fullName>
    </submittedName>
</protein>
<reference evidence="6" key="2">
    <citation type="journal article" date="2012" name="Nature">
        <title>A physical, genetic and functional sequence assembly of the barley genome.</title>
        <authorList>
            <consortium name="The International Barley Genome Sequencing Consortium"/>
            <person name="Mayer K.F."/>
            <person name="Waugh R."/>
            <person name="Brown J.W."/>
            <person name="Schulman A."/>
            <person name="Langridge P."/>
            <person name="Platzer M."/>
            <person name="Fincher G.B."/>
            <person name="Muehlbauer G.J."/>
            <person name="Sato K."/>
            <person name="Close T.J."/>
            <person name="Wise R.P."/>
            <person name="Stein N."/>
        </authorList>
    </citation>
    <scope>NUCLEOTIDE SEQUENCE [LARGE SCALE GENOMIC DNA]</scope>
    <source>
        <strain evidence="6">cv. Morex</strain>
    </source>
</reference>
<feature type="region of interest" description="Disordered" evidence="1">
    <location>
        <begin position="31"/>
        <end position="116"/>
    </location>
</feature>
<dbReference type="OMA" id="QQWRSEP"/>
<keyword evidence="2" id="KW-0812">Transmembrane</keyword>
<dbReference type="KEGG" id="hvg:123441078"/>
<keyword evidence="3" id="KW-0732">Signal</keyword>
<dbReference type="Gramene" id="HORVU.MOREX.r2.3HG0271630.1">
    <property type="protein sequence ID" value="HORVU.MOREX.r2.3HG0271630.1"/>
    <property type="gene ID" value="HORVU.MOREX.r2.3HG0271630"/>
</dbReference>
<dbReference type="ExpressionAtlas" id="F2DMQ5">
    <property type="expression patterns" value="baseline and differential"/>
</dbReference>
<keyword evidence="2" id="KW-1133">Transmembrane helix</keyword>
<dbReference type="RefSeq" id="XP_044973534.1">
    <property type="nucleotide sequence ID" value="XM_045117599.1"/>
</dbReference>
<dbReference type="eggNOG" id="ENOG502R84B">
    <property type="taxonomic scope" value="Eukaryota"/>
</dbReference>
<reference evidence="4" key="1">
    <citation type="journal article" date="2011" name="Plant Physiol.">
        <title>Comprehensive sequence analysis of 24,783 barley full-length cDNAs derived from 12 clone libraries.</title>
        <authorList>
            <person name="Matsumoto T."/>
            <person name="Tanaka T."/>
            <person name="Sakai H."/>
            <person name="Amano N."/>
            <person name="Kanamori H."/>
            <person name="Kurita K."/>
            <person name="Kikuta A."/>
            <person name="Kamiya K."/>
            <person name="Yamamoto M."/>
            <person name="Ikawa H."/>
            <person name="Fujii N."/>
            <person name="Hori K."/>
            <person name="Itoh T."/>
            <person name="Sato K."/>
        </authorList>
    </citation>
    <scope>NUCLEOTIDE SEQUENCE</scope>
    <source>
        <tissue evidence="4">Shoot and root</tissue>
    </source>
</reference>
<feature type="signal peptide" evidence="3">
    <location>
        <begin position="1"/>
        <end position="28"/>
    </location>
</feature>
<dbReference type="EnsemblPlants" id="HORVU.MOREX.r3.3HG0325650.1">
    <property type="protein sequence ID" value="HORVU.MOREX.r3.3HG0325650.1"/>
    <property type="gene ID" value="HORVU.MOREX.r3.3HG0325650"/>
</dbReference>
<feature type="transmembrane region" description="Helical" evidence="2">
    <location>
        <begin position="190"/>
        <end position="209"/>
    </location>
</feature>
<dbReference type="PaxDb" id="4513-MLOC_81939.1"/>
<proteinExistence type="evidence at transcript level"/>
<reference evidence="5" key="3">
    <citation type="submission" date="2020-10" db="EMBL/GenBank/DDBJ databases">
        <authorList>
            <person name="Scholz U."/>
            <person name="Mascher M."/>
            <person name="Fiebig A."/>
        </authorList>
    </citation>
    <scope>NUCLEOTIDE SEQUENCE [LARGE SCALE GENOMIC DNA]</scope>
    <source>
        <strain evidence="5">cv. Morex</strain>
    </source>
</reference>
<evidence type="ECO:0000313" key="5">
    <source>
        <dbReference type="EnsemblPlants" id="HORVU.MOREX.r3.3HG0325650.1"/>
    </source>
</evidence>
<feature type="chain" id="PRO_5015090745" evidence="3">
    <location>
        <begin position="29"/>
        <end position="213"/>
    </location>
</feature>
<organism evidence="4">
    <name type="scientific">Hordeum vulgare subsp. vulgare</name>
    <name type="common">Domesticated barley</name>
    <dbReference type="NCBI Taxonomy" id="112509"/>
    <lineage>
        <taxon>Eukaryota</taxon>
        <taxon>Viridiplantae</taxon>
        <taxon>Streptophyta</taxon>
        <taxon>Embryophyta</taxon>
        <taxon>Tracheophyta</taxon>
        <taxon>Spermatophyta</taxon>
        <taxon>Magnoliopsida</taxon>
        <taxon>Liliopsida</taxon>
        <taxon>Poales</taxon>
        <taxon>Poaceae</taxon>
        <taxon>BOP clade</taxon>
        <taxon>Pooideae</taxon>
        <taxon>Triticodae</taxon>
        <taxon>Triticeae</taxon>
        <taxon>Hordeinae</taxon>
        <taxon>Hordeum</taxon>
    </lineage>
</organism>
<evidence type="ECO:0000256" key="2">
    <source>
        <dbReference type="SAM" id="Phobius"/>
    </source>
</evidence>
<dbReference type="Proteomes" id="UP000011116">
    <property type="component" value="Chromosome 3H"/>
</dbReference>
<dbReference type="PRINTS" id="PR01217">
    <property type="entry name" value="PRICHEXTENSN"/>
</dbReference>
<name>F2DMQ5_HORVV</name>
<reference evidence="5" key="4">
    <citation type="submission" date="2022-01" db="UniProtKB">
        <authorList>
            <consortium name="EnsemblPlants"/>
        </authorList>
    </citation>
    <scope>IDENTIFICATION</scope>
    <source>
        <strain evidence="5">subsp. vulgare</strain>
    </source>
</reference>
<dbReference type="Gramene" id="HORVU.MOREX.r3.3HG0325650.1">
    <property type="protein sequence ID" value="HORVU.MOREX.r3.3HG0325650.1"/>
    <property type="gene ID" value="HORVU.MOREX.r3.3HG0325650"/>
</dbReference>
<keyword evidence="2" id="KW-0472">Membrane</keyword>
<accession>F2DMQ5</accession>
<feature type="compositionally biased region" description="Low complexity" evidence="1">
    <location>
        <begin position="70"/>
        <end position="87"/>
    </location>
</feature>